<feature type="compositionally biased region" description="Low complexity" evidence="1">
    <location>
        <begin position="48"/>
        <end position="68"/>
    </location>
</feature>
<evidence type="ECO:0000256" key="1">
    <source>
        <dbReference type="SAM" id="MobiDB-lite"/>
    </source>
</evidence>
<feature type="region of interest" description="Disordered" evidence="1">
    <location>
        <begin position="31"/>
        <end position="68"/>
    </location>
</feature>
<dbReference type="SUPFAM" id="SSF89260">
    <property type="entry name" value="Collagen-binding domain"/>
    <property type="match status" value="1"/>
</dbReference>
<dbReference type="Gene3D" id="2.60.120.380">
    <property type="match status" value="1"/>
</dbReference>
<name>A0A6I4YP20_9DEIO</name>
<evidence type="ECO:0000313" key="3">
    <source>
        <dbReference type="Proteomes" id="UP000430519"/>
    </source>
</evidence>
<evidence type="ECO:0000313" key="2">
    <source>
        <dbReference type="EMBL" id="MXV21851.1"/>
    </source>
</evidence>
<dbReference type="AlphaFoldDB" id="A0A6I4YP20"/>
<feature type="compositionally biased region" description="Polar residues" evidence="1">
    <location>
        <begin position="31"/>
        <end position="42"/>
    </location>
</feature>
<dbReference type="Proteomes" id="UP000430519">
    <property type="component" value="Unassembled WGS sequence"/>
</dbReference>
<gene>
    <name evidence="2" type="ORF">GLX28_19705</name>
</gene>
<organism evidence="2 3">
    <name type="scientific">Deinococcus xianganensis</name>
    <dbReference type="NCBI Taxonomy" id="1507289"/>
    <lineage>
        <taxon>Bacteria</taxon>
        <taxon>Thermotogati</taxon>
        <taxon>Deinococcota</taxon>
        <taxon>Deinococci</taxon>
        <taxon>Deinococcales</taxon>
        <taxon>Deinococcaceae</taxon>
        <taxon>Deinococcus</taxon>
    </lineage>
</organism>
<comment type="caution">
    <text evidence="2">The sequence shown here is derived from an EMBL/GenBank/DDBJ whole genome shotgun (WGS) entry which is preliminary data.</text>
</comment>
<protein>
    <submittedName>
        <fullName evidence="2">S8 family peptidase</fullName>
    </submittedName>
</protein>
<sequence>PHVAGAAALALANGGSTSSGVTGTLINNATTGKVTSAGTGSPNRLLFTGTGTVTPPPAGTTYTGTVSSGTSSYQPGTAGFSYAGGTLKGNLSGPSGTDFDLYLQKLSSGSWTTVARAEGSTSTEAITYTATSGTYRWRVYGYSGSGSYTLVETK</sequence>
<keyword evidence="3" id="KW-1185">Reference proteome</keyword>
<accession>A0A6I4YP20</accession>
<dbReference type="EMBL" id="WVHK01000140">
    <property type="protein sequence ID" value="MXV21851.1"/>
    <property type="molecule type" value="Genomic_DNA"/>
</dbReference>
<reference evidence="2 3" key="1">
    <citation type="submission" date="2019-11" db="EMBL/GenBank/DDBJ databases">
        <title>Genome sequence of Deinococcus xianganensis Y35, AI-2 producing algicidal bacterium, isolated from lake water.</title>
        <authorList>
            <person name="Li Y."/>
        </authorList>
    </citation>
    <scope>NUCLEOTIDE SEQUENCE [LARGE SCALE GENOMIC DNA]</scope>
    <source>
        <strain evidence="2 3">Y35</strain>
    </source>
</reference>
<feature type="non-terminal residue" evidence="2">
    <location>
        <position position="1"/>
    </location>
</feature>
<proteinExistence type="predicted"/>